<gene>
    <name evidence="3" type="ORF">SAMN02745775_102361</name>
</gene>
<dbReference type="InterPro" id="IPR035093">
    <property type="entry name" value="RelE/ParE_toxin_dom_sf"/>
</dbReference>
<protein>
    <submittedName>
        <fullName evidence="3">Plasmid stabilization system protein ParE</fullName>
    </submittedName>
</protein>
<evidence type="ECO:0000256" key="2">
    <source>
        <dbReference type="ARBA" id="ARBA00022649"/>
    </source>
</evidence>
<dbReference type="Pfam" id="PF05016">
    <property type="entry name" value="ParE_toxin"/>
    <property type="match status" value="1"/>
</dbReference>
<keyword evidence="4" id="KW-1185">Reference proteome</keyword>
<evidence type="ECO:0000256" key="1">
    <source>
        <dbReference type="ARBA" id="ARBA00006226"/>
    </source>
</evidence>
<organism evidence="3 4">
    <name type="scientific">Falsiroseomonas stagni DSM 19981</name>
    <dbReference type="NCBI Taxonomy" id="1123062"/>
    <lineage>
        <taxon>Bacteria</taxon>
        <taxon>Pseudomonadati</taxon>
        <taxon>Pseudomonadota</taxon>
        <taxon>Alphaproteobacteria</taxon>
        <taxon>Acetobacterales</taxon>
        <taxon>Roseomonadaceae</taxon>
        <taxon>Falsiroseomonas</taxon>
    </lineage>
</organism>
<dbReference type="Proteomes" id="UP000199473">
    <property type="component" value="Unassembled WGS sequence"/>
</dbReference>
<proteinExistence type="inferred from homology"/>
<accession>A0A1I3ZAT7</accession>
<dbReference type="STRING" id="1123062.SAMN02745775_102361"/>
<name>A0A1I3ZAT7_9PROT</name>
<reference evidence="3 4" key="1">
    <citation type="submission" date="2016-10" db="EMBL/GenBank/DDBJ databases">
        <authorList>
            <person name="de Groot N.N."/>
        </authorList>
    </citation>
    <scope>NUCLEOTIDE SEQUENCE [LARGE SCALE GENOMIC DNA]</scope>
    <source>
        <strain evidence="3 4">DSM 19981</strain>
    </source>
</reference>
<evidence type="ECO:0000313" key="4">
    <source>
        <dbReference type="Proteomes" id="UP000199473"/>
    </source>
</evidence>
<dbReference type="InterPro" id="IPR007712">
    <property type="entry name" value="RelE/ParE_toxin"/>
</dbReference>
<dbReference type="AlphaFoldDB" id="A0A1I3ZAT7"/>
<dbReference type="InterPro" id="IPR051803">
    <property type="entry name" value="TA_system_RelE-like_toxin"/>
</dbReference>
<dbReference type="Gene3D" id="3.30.2310.20">
    <property type="entry name" value="RelE-like"/>
    <property type="match status" value="1"/>
</dbReference>
<sequence>MRLVWAPTAIRHLREAGGFIAQDNPDAADALIARIAETADSLALFPTSGRAAADGRRILSVPRTPFRLVYQLEGGIILILAVWHGARAWPFDPR</sequence>
<comment type="similarity">
    <text evidence="1">Belongs to the RelE toxin family.</text>
</comment>
<keyword evidence="2" id="KW-1277">Toxin-antitoxin system</keyword>
<dbReference type="PANTHER" id="PTHR33755:SF6">
    <property type="entry name" value="PLASMID STABILIZATION SYSTEM PROTEIN"/>
    <property type="match status" value="1"/>
</dbReference>
<dbReference type="RefSeq" id="WP_175533823.1">
    <property type="nucleotide sequence ID" value="NZ_FOSQ01000002.1"/>
</dbReference>
<evidence type="ECO:0000313" key="3">
    <source>
        <dbReference type="EMBL" id="SFK41278.1"/>
    </source>
</evidence>
<dbReference type="EMBL" id="FOSQ01000002">
    <property type="protein sequence ID" value="SFK41278.1"/>
    <property type="molecule type" value="Genomic_DNA"/>
</dbReference>
<dbReference type="PANTHER" id="PTHR33755">
    <property type="entry name" value="TOXIN PARE1-RELATED"/>
    <property type="match status" value="1"/>
</dbReference>